<evidence type="ECO:0000256" key="11">
    <source>
        <dbReference type="ARBA" id="ARBA00023211"/>
    </source>
</evidence>
<keyword evidence="10" id="KW-0408">Iron</keyword>
<proteinExistence type="inferred from homology"/>
<dbReference type="GO" id="GO:0046872">
    <property type="term" value="F:metal ion binding"/>
    <property type="evidence" value="ECO:0007669"/>
    <property type="project" value="UniProtKB-KW"/>
</dbReference>
<reference evidence="15 16" key="1">
    <citation type="journal article" date="2018" name="Mol. Biol. Evol.">
        <title>Broad Genomic Sampling Reveals a Smut Pathogenic Ancestry of the Fungal Clade Ustilaginomycotina.</title>
        <authorList>
            <person name="Kijpornyongpan T."/>
            <person name="Mondo S.J."/>
            <person name="Barry K."/>
            <person name="Sandor L."/>
            <person name="Lee J."/>
            <person name="Lipzen A."/>
            <person name="Pangilinan J."/>
            <person name="LaButti K."/>
            <person name="Hainaut M."/>
            <person name="Henrissat B."/>
            <person name="Grigoriev I.V."/>
            <person name="Spatafora J.W."/>
            <person name="Aime M.C."/>
        </authorList>
    </citation>
    <scope>NUCLEOTIDE SEQUENCE [LARGE SCALE GENOMIC DNA]</scope>
    <source>
        <strain evidence="15 16">MCA 4658</strain>
    </source>
</reference>
<name>A0A316W388_9BASI</name>
<evidence type="ECO:0000256" key="5">
    <source>
        <dbReference type="ARBA" id="ARBA00006045"/>
    </source>
</evidence>
<dbReference type="OrthoDB" id="407609at2759"/>
<feature type="domain" description="Lariat debranching enzyme C-terminal" evidence="14">
    <location>
        <begin position="342"/>
        <end position="547"/>
    </location>
</feature>
<evidence type="ECO:0000256" key="9">
    <source>
        <dbReference type="ARBA" id="ARBA00022833"/>
    </source>
</evidence>
<feature type="region of interest" description="Disordered" evidence="13">
    <location>
        <begin position="606"/>
        <end position="626"/>
    </location>
</feature>
<evidence type="ECO:0000256" key="2">
    <source>
        <dbReference type="ARBA" id="ARBA00001947"/>
    </source>
</evidence>
<dbReference type="InterPro" id="IPR004843">
    <property type="entry name" value="Calcineurin-like_PHP"/>
</dbReference>
<evidence type="ECO:0000256" key="3">
    <source>
        <dbReference type="ARBA" id="ARBA00001954"/>
    </source>
</evidence>
<dbReference type="RefSeq" id="XP_025369255.1">
    <property type="nucleotide sequence ID" value="XM_025514098.1"/>
</dbReference>
<sequence length="645" mass="71236">MRVAVQGCSHGALDSIYASIRSLDAQAKKRTDLVLLCGDFQALRNVADLETIAVPDKYKQLGDFVHYYTGLKQAEYLTLVVGGNHEASAYMWELYHGGWLAPNIYYLGAAGSVQVGGLDISGISGIYKSHDYRAPRYERLPYDRSTVRSTYHTRQYDVMRLGLLCPRLSPHSFLSHDWPNTIEQHGDTDWLKRKKPFFTDEINSSTLGNPPLMGLLQRLKPQYWFAAHLHVRFAALYKHDGQATRLQDENRAGKENGSAEQLDSGVVGSEVSGAVDEAVDESVDRAAEAPSSEQIDIELSDEETAPARPADEYIDEDPPHQHDTIVDAQGAEPLASTSWANAPYGSSATKFLALSKCLTGQDFLQILEVEAPFDVDEEYAMSVPVHPSTASHARAPEPREAGHDGSQRENSSAQPPLSESTHQTQRLPAFRYIPRWLAITRATHSLLCLARNQHPPLPHRLSDDAELQRLVEKEERWVEEQLMSAKEKDGEAGGLDRHPLAIASVQRFVKTAPGIDVPEGARAGPPSWYTNPQTQALCDWLQIPNKINPSPSAAFAAPSSDESASTSSGMQPSRPSFQMGQSQDALIRMGALEPAPAHGNFAQLVERGDERTMKDAQEARMREEEGEIARIQEAARAAMSRSQNQ</sequence>
<dbReference type="SUPFAM" id="SSF56300">
    <property type="entry name" value="Metallo-dependent phosphatases"/>
    <property type="match status" value="1"/>
</dbReference>
<evidence type="ECO:0000256" key="1">
    <source>
        <dbReference type="ARBA" id="ARBA00001936"/>
    </source>
</evidence>
<dbReference type="InterPro" id="IPR007708">
    <property type="entry name" value="DBR1_C"/>
</dbReference>
<evidence type="ECO:0000256" key="7">
    <source>
        <dbReference type="ARBA" id="ARBA00022723"/>
    </source>
</evidence>
<dbReference type="CDD" id="cd00844">
    <property type="entry name" value="MPP_Dbr1_N"/>
    <property type="match status" value="1"/>
</dbReference>
<gene>
    <name evidence="15" type="ORF">IE81DRAFT_323926</name>
</gene>
<accession>A0A316W388</accession>
<comment type="cofactor">
    <cofactor evidence="2">
        <name>Zn(2+)</name>
        <dbReference type="ChEBI" id="CHEBI:29105"/>
    </cofactor>
</comment>
<dbReference type="Pfam" id="PF05011">
    <property type="entry name" value="DBR1"/>
    <property type="match status" value="1"/>
</dbReference>
<feature type="region of interest" description="Disordered" evidence="13">
    <location>
        <begin position="385"/>
        <end position="424"/>
    </location>
</feature>
<keyword evidence="11" id="KW-0464">Manganese</keyword>
<dbReference type="InterPro" id="IPR041816">
    <property type="entry name" value="Dbr1_N"/>
</dbReference>
<dbReference type="Pfam" id="PF00149">
    <property type="entry name" value="Metallophos"/>
    <property type="match status" value="1"/>
</dbReference>
<evidence type="ECO:0000313" key="16">
    <source>
        <dbReference type="Proteomes" id="UP000245783"/>
    </source>
</evidence>
<keyword evidence="6" id="KW-0507">mRNA processing</keyword>
<keyword evidence="9" id="KW-0862">Zinc</keyword>
<dbReference type="PANTHER" id="PTHR12849">
    <property type="entry name" value="RNA LARIAT DEBRANCHING ENZYME"/>
    <property type="match status" value="1"/>
</dbReference>
<feature type="region of interest" description="Disordered" evidence="13">
    <location>
        <begin position="549"/>
        <end position="582"/>
    </location>
</feature>
<dbReference type="PANTHER" id="PTHR12849:SF0">
    <property type="entry name" value="LARIAT DEBRANCHING ENZYME"/>
    <property type="match status" value="1"/>
</dbReference>
<evidence type="ECO:0000256" key="6">
    <source>
        <dbReference type="ARBA" id="ARBA00022664"/>
    </source>
</evidence>
<dbReference type="GO" id="GO:0005634">
    <property type="term" value="C:nucleus"/>
    <property type="evidence" value="ECO:0007669"/>
    <property type="project" value="UniProtKB-SubCell"/>
</dbReference>
<comment type="subcellular location">
    <subcellularLocation>
        <location evidence="4">Nucleus</location>
    </subcellularLocation>
</comment>
<dbReference type="AlphaFoldDB" id="A0A316W388"/>
<feature type="compositionally biased region" description="Basic and acidic residues" evidence="13">
    <location>
        <begin position="394"/>
        <end position="407"/>
    </location>
</feature>
<protein>
    <recommendedName>
        <fullName evidence="14">Lariat debranching enzyme C-terminal domain-containing protein</fullName>
    </recommendedName>
</protein>
<dbReference type="GO" id="GO:0000398">
    <property type="term" value="P:mRNA splicing, via spliceosome"/>
    <property type="evidence" value="ECO:0007669"/>
    <property type="project" value="TreeGrafter"/>
</dbReference>
<comment type="similarity">
    <text evidence="5">Belongs to the lariat debranching enzyme family.</text>
</comment>
<feature type="compositionally biased region" description="Low complexity" evidence="13">
    <location>
        <begin position="549"/>
        <end position="568"/>
    </location>
</feature>
<keyword evidence="12" id="KW-0539">Nucleus</keyword>
<dbReference type="InParanoid" id="A0A316W388"/>
<dbReference type="GeneID" id="37035968"/>
<keyword evidence="8" id="KW-0378">Hydrolase</keyword>
<dbReference type="InterPro" id="IPR029052">
    <property type="entry name" value="Metallo-depent_PP-like"/>
</dbReference>
<feature type="compositionally biased region" description="Polar residues" evidence="13">
    <location>
        <begin position="569"/>
        <end position="582"/>
    </location>
</feature>
<comment type="cofactor">
    <cofactor evidence="1">
        <name>Mn(2+)</name>
        <dbReference type="ChEBI" id="CHEBI:29035"/>
    </cofactor>
</comment>
<dbReference type="GO" id="GO:0008419">
    <property type="term" value="F:RNA lariat debranching enzyme activity"/>
    <property type="evidence" value="ECO:0007669"/>
    <property type="project" value="TreeGrafter"/>
</dbReference>
<feature type="compositionally biased region" description="Polar residues" evidence="13">
    <location>
        <begin position="408"/>
        <end position="424"/>
    </location>
</feature>
<dbReference type="Proteomes" id="UP000245783">
    <property type="component" value="Unassembled WGS sequence"/>
</dbReference>
<evidence type="ECO:0000313" key="15">
    <source>
        <dbReference type="EMBL" id="PWN42095.1"/>
    </source>
</evidence>
<dbReference type="EMBL" id="KZ819384">
    <property type="protein sequence ID" value="PWN42095.1"/>
    <property type="molecule type" value="Genomic_DNA"/>
</dbReference>
<evidence type="ECO:0000259" key="14">
    <source>
        <dbReference type="SMART" id="SM01124"/>
    </source>
</evidence>
<feature type="region of interest" description="Disordered" evidence="13">
    <location>
        <begin position="281"/>
        <end position="322"/>
    </location>
</feature>
<dbReference type="STRING" id="1522189.A0A316W388"/>
<comment type="cofactor">
    <cofactor evidence="3">
        <name>Fe(2+)</name>
        <dbReference type="ChEBI" id="CHEBI:29033"/>
    </cofactor>
</comment>
<feature type="compositionally biased region" description="Acidic residues" evidence="13">
    <location>
        <begin position="295"/>
        <end position="304"/>
    </location>
</feature>
<evidence type="ECO:0000256" key="8">
    <source>
        <dbReference type="ARBA" id="ARBA00022801"/>
    </source>
</evidence>
<dbReference type="SMART" id="SM01124">
    <property type="entry name" value="DBR1"/>
    <property type="match status" value="1"/>
</dbReference>
<dbReference type="FunCoup" id="A0A316W388">
    <property type="interactions" value="585"/>
</dbReference>
<evidence type="ECO:0000256" key="13">
    <source>
        <dbReference type="SAM" id="MobiDB-lite"/>
    </source>
</evidence>
<keyword evidence="7" id="KW-0479">Metal-binding</keyword>
<evidence type="ECO:0000256" key="4">
    <source>
        <dbReference type="ARBA" id="ARBA00004123"/>
    </source>
</evidence>
<keyword evidence="16" id="KW-1185">Reference proteome</keyword>
<evidence type="ECO:0000256" key="12">
    <source>
        <dbReference type="ARBA" id="ARBA00023242"/>
    </source>
</evidence>
<organism evidence="15 16">
    <name type="scientific">Ceraceosorus guamensis</name>
    <dbReference type="NCBI Taxonomy" id="1522189"/>
    <lineage>
        <taxon>Eukaryota</taxon>
        <taxon>Fungi</taxon>
        <taxon>Dikarya</taxon>
        <taxon>Basidiomycota</taxon>
        <taxon>Ustilaginomycotina</taxon>
        <taxon>Exobasidiomycetes</taxon>
        <taxon>Ceraceosorales</taxon>
        <taxon>Ceraceosoraceae</taxon>
        <taxon>Ceraceosorus</taxon>
    </lineage>
</organism>
<evidence type="ECO:0000256" key="10">
    <source>
        <dbReference type="ARBA" id="ARBA00023004"/>
    </source>
</evidence>